<dbReference type="EMBL" id="JAVDYB010000001">
    <property type="protein sequence ID" value="MDR7277238.1"/>
    <property type="molecule type" value="Genomic_DNA"/>
</dbReference>
<organism evidence="2 3">
    <name type="scientific">Catenuloplanes atrovinosus</name>
    <dbReference type="NCBI Taxonomy" id="137266"/>
    <lineage>
        <taxon>Bacteria</taxon>
        <taxon>Bacillati</taxon>
        <taxon>Actinomycetota</taxon>
        <taxon>Actinomycetes</taxon>
        <taxon>Micromonosporales</taxon>
        <taxon>Micromonosporaceae</taxon>
        <taxon>Catenuloplanes</taxon>
    </lineage>
</organism>
<dbReference type="Proteomes" id="UP001183643">
    <property type="component" value="Unassembled WGS sequence"/>
</dbReference>
<name>A0AAE3YNT3_9ACTN</name>
<keyword evidence="1" id="KW-1133">Transmembrane helix</keyword>
<evidence type="ECO:0000256" key="1">
    <source>
        <dbReference type="SAM" id="Phobius"/>
    </source>
</evidence>
<comment type="caution">
    <text evidence="2">The sequence shown here is derived from an EMBL/GenBank/DDBJ whole genome shotgun (WGS) entry which is preliminary data.</text>
</comment>
<protein>
    <submittedName>
        <fullName evidence="2">Uncharacterized protein</fullName>
    </submittedName>
</protein>
<feature type="transmembrane region" description="Helical" evidence="1">
    <location>
        <begin position="142"/>
        <end position="163"/>
    </location>
</feature>
<reference evidence="2" key="1">
    <citation type="submission" date="2023-07" db="EMBL/GenBank/DDBJ databases">
        <title>Sequencing the genomes of 1000 actinobacteria strains.</title>
        <authorList>
            <person name="Klenk H.-P."/>
        </authorList>
    </citation>
    <scope>NUCLEOTIDE SEQUENCE</scope>
    <source>
        <strain evidence="2">DSM 44707</strain>
    </source>
</reference>
<gene>
    <name evidence="2" type="ORF">J2S41_004016</name>
</gene>
<accession>A0AAE3YNT3</accession>
<dbReference type="RefSeq" id="WP_310369433.1">
    <property type="nucleotide sequence ID" value="NZ_JAVDYB010000001.1"/>
</dbReference>
<sequence length="166" mass="18381">MATGSRAYQVSRSGPGMAEGLADFRLARYQYILQQLSAANENVYRFMGVYQALASTLTGGILAIFVGYRSWGIDPGTARSGIIALLCLVTIVAAFSVLMVSIGVMSWFHYRSEECRLLDEAVGPGFRHPPSLRNFYRWYETYVVAFIVVTVVALWVLVETLLLPAV</sequence>
<feature type="transmembrane region" description="Helical" evidence="1">
    <location>
        <begin position="83"/>
        <end position="108"/>
    </location>
</feature>
<proteinExistence type="predicted"/>
<dbReference type="AlphaFoldDB" id="A0AAE3YNT3"/>
<evidence type="ECO:0000313" key="3">
    <source>
        <dbReference type="Proteomes" id="UP001183643"/>
    </source>
</evidence>
<keyword evidence="3" id="KW-1185">Reference proteome</keyword>
<keyword evidence="1" id="KW-0472">Membrane</keyword>
<evidence type="ECO:0000313" key="2">
    <source>
        <dbReference type="EMBL" id="MDR7277238.1"/>
    </source>
</evidence>
<feature type="transmembrane region" description="Helical" evidence="1">
    <location>
        <begin position="49"/>
        <end position="71"/>
    </location>
</feature>
<keyword evidence="1" id="KW-0812">Transmembrane</keyword>